<gene>
    <name evidence="12" type="ORF">CWE10_14535</name>
</gene>
<dbReference type="FunFam" id="3.40.50.2300:FF:000001">
    <property type="entry name" value="DNA-binding response regulator PhoB"/>
    <property type="match status" value="1"/>
</dbReference>
<dbReference type="AlphaFoldDB" id="A0A953LIL4"/>
<evidence type="ECO:0000256" key="5">
    <source>
        <dbReference type="ARBA" id="ARBA00023125"/>
    </source>
</evidence>
<proteinExistence type="predicted"/>
<evidence type="ECO:0000256" key="7">
    <source>
        <dbReference type="ARBA" id="ARBA00024867"/>
    </source>
</evidence>
<comment type="function">
    <text evidence="7">May play the central regulatory role in sporulation. It may be an element of the effector pathway responsible for the activation of sporulation genes in response to nutritional stress. Spo0A may act in concert with spo0H (a sigma factor) to control the expression of some genes that are critical to the sporulation process.</text>
</comment>
<accession>A0A953LIL4</accession>
<dbReference type="InterPro" id="IPR011006">
    <property type="entry name" value="CheY-like_superfamily"/>
</dbReference>
<evidence type="ECO:0000256" key="6">
    <source>
        <dbReference type="ARBA" id="ARBA00023163"/>
    </source>
</evidence>
<feature type="modified residue" description="4-aspartylphosphate" evidence="8">
    <location>
        <position position="56"/>
    </location>
</feature>
<dbReference type="CDD" id="cd17574">
    <property type="entry name" value="REC_OmpR"/>
    <property type="match status" value="1"/>
</dbReference>
<dbReference type="Gene3D" id="6.10.250.690">
    <property type="match status" value="1"/>
</dbReference>
<evidence type="ECO:0000256" key="9">
    <source>
        <dbReference type="PROSITE-ProRule" id="PRU01091"/>
    </source>
</evidence>
<name>A0A953LIL4_SYMTR</name>
<keyword evidence="5 9" id="KW-0238">DNA-binding</keyword>
<dbReference type="RefSeq" id="WP_011197402.1">
    <property type="nucleotide sequence ID" value="NZ_JACSIR010000274.1"/>
</dbReference>
<dbReference type="Gene3D" id="1.10.10.10">
    <property type="entry name" value="Winged helix-like DNA-binding domain superfamily/Winged helix DNA-binding domain"/>
    <property type="match status" value="1"/>
</dbReference>
<organism evidence="12 13">
    <name type="scientific">Symbiobacterium thermophilum</name>
    <dbReference type="NCBI Taxonomy" id="2734"/>
    <lineage>
        <taxon>Bacteria</taxon>
        <taxon>Bacillati</taxon>
        <taxon>Bacillota</taxon>
        <taxon>Clostridia</taxon>
        <taxon>Eubacteriales</taxon>
        <taxon>Symbiobacteriaceae</taxon>
        <taxon>Symbiobacterium</taxon>
    </lineage>
</organism>
<evidence type="ECO:0000259" key="11">
    <source>
        <dbReference type="PROSITE" id="PS51755"/>
    </source>
</evidence>
<keyword evidence="2 8" id="KW-0597">Phosphoprotein</keyword>
<dbReference type="GO" id="GO:0000976">
    <property type="term" value="F:transcription cis-regulatory region binding"/>
    <property type="evidence" value="ECO:0007669"/>
    <property type="project" value="TreeGrafter"/>
</dbReference>
<protein>
    <recommendedName>
        <fullName evidence="1">Stage 0 sporulation protein A homolog</fullName>
    </recommendedName>
</protein>
<dbReference type="InterPro" id="IPR001789">
    <property type="entry name" value="Sig_transdc_resp-reg_receiver"/>
</dbReference>
<dbReference type="SMART" id="SM00448">
    <property type="entry name" value="REC"/>
    <property type="match status" value="1"/>
</dbReference>
<dbReference type="InterPro" id="IPR001867">
    <property type="entry name" value="OmpR/PhoB-type_DNA-bd"/>
</dbReference>
<feature type="domain" description="Response regulatory" evidence="10">
    <location>
        <begin position="8"/>
        <end position="120"/>
    </location>
</feature>
<evidence type="ECO:0000313" key="12">
    <source>
        <dbReference type="EMBL" id="MBY6277401.1"/>
    </source>
</evidence>
<dbReference type="Gene3D" id="3.40.50.2300">
    <property type="match status" value="1"/>
</dbReference>
<evidence type="ECO:0000313" key="13">
    <source>
        <dbReference type="Proteomes" id="UP000732377"/>
    </source>
</evidence>
<keyword evidence="3" id="KW-0902">Two-component regulatory system</keyword>
<sequence length="232" mass="25459">MAPGKRPVVLVVDDEPRMRELIRLYLAAECTVLEAGDGLTALRAVRDAGPDLVLLDVMMPRLDGWQTLQRIREESAVPVIMLTARGGVADRVQGLRMGADDYIAKPFDGRELAARVQAVLRRSAGQVEANVPIRRGSLTIRPAERTALYAGRPLPLTPKEFDLLALLAAHPGQVFSREKLLDRIWGPDFQGDARTVDAHIKNLRDKLGEGAGLILTVWGVGYRFAEVPDAQP</sequence>
<dbReference type="GO" id="GO:0005829">
    <property type="term" value="C:cytosol"/>
    <property type="evidence" value="ECO:0007669"/>
    <property type="project" value="TreeGrafter"/>
</dbReference>
<keyword evidence="4" id="KW-0805">Transcription regulation</keyword>
<evidence type="ECO:0000256" key="8">
    <source>
        <dbReference type="PROSITE-ProRule" id="PRU00169"/>
    </source>
</evidence>
<reference evidence="12" key="1">
    <citation type="submission" date="2017-11" db="EMBL/GenBank/DDBJ databases">
        <title>Three new genomes from thermophilic consortium.</title>
        <authorList>
            <person name="Quaggio R."/>
            <person name="Amgarten D."/>
            <person name="Setubal J.C."/>
        </authorList>
    </citation>
    <scope>NUCLEOTIDE SEQUENCE</scope>
    <source>
        <strain evidence="12">ZCTH01-B2</strain>
    </source>
</reference>
<dbReference type="Proteomes" id="UP000732377">
    <property type="component" value="Unassembled WGS sequence"/>
</dbReference>
<dbReference type="CDD" id="cd00383">
    <property type="entry name" value="trans_reg_C"/>
    <property type="match status" value="1"/>
</dbReference>
<feature type="DNA-binding region" description="OmpR/PhoB-type" evidence="9">
    <location>
        <begin position="130"/>
        <end position="226"/>
    </location>
</feature>
<dbReference type="InterPro" id="IPR036388">
    <property type="entry name" value="WH-like_DNA-bd_sf"/>
</dbReference>
<dbReference type="PANTHER" id="PTHR48111:SF4">
    <property type="entry name" value="DNA-BINDING DUAL TRANSCRIPTIONAL REGULATOR OMPR"/>
    <property type="match status" value="1"/>
</dbReference>
<keyword evidence="6" id="KW-0804">Transcription</keyword>
<evidence type="ECO:0000256" key="3">
    <source>
        <dbReference type="ARBA" id="ARBA00023012"/>
    </source>
</evidence>
<dbReference type="PANTHER" id="PTHR48111">
    <property type="entry name" value="REGULATOR OF RPOS"/>
    <property type="match status" value="1"/>
</dbReference>
<dbReference type="GO" id="GO:0000156">
    <property type="term" value="F:phosphorelay response regulator activity"/>
    <property type="evidence" value="ECO:0007669"/>
    <property type="project" value="TreeGrafter"/>
</dbReference>
<dbReference type="GO" id="GO:0006355">
    <property type="term" value="P:regulation of DNA-templated transcription"/>
    <property type="evidence" value="ECO:0007669"/>
    <property type="project" value="InterPro"/>
</dbReference>
<dbReference type="SUPFAM" id="SSF52172">
    <property type="entry name" value="CheY-like"/>
    <property type="match status" value="1"/>
</dbReference>
<dbReference type="PROSITE" id="PS50110">
    <property type="entry name" value="RESPONSE_REGULATORY"/>
    <property type="match status" value="1"/>
</dbReference>
<evidence type="ECO:0000256" key="1">
    <source>
        <dbReference type="ARBA" id="ARBA00018672"/>
    </source>
</evidence>
<dbReference type="PROSITE" id="PS51755">
    <property type="entry name" value="OMPR_PHOB"/>
    <property type="match status" value="1"/>
</dbReference>
<dbReference type="Pfam" id="PF00072">
    <property type="entry name" value="Response_reg"/>
    <property type="match status" value="1"/>
</dbReference>
<dbReference type="EMBL" id="PIUK01000173">
    <property type="protein sequence ID" value="MBY6277401.1"/>
    <property type="molecule type" value="Genomic_DNA"/>
</dbReference>
<dbReference type="SMART" id="SM00862">
    <property type="entry name" value="Trans_reg_C"/>
    <property type="match status" value="1"/>
</dbReference>
<dbReference type="GO" id="GO:0032993">
    <property type="term" value="C:protein-DNA complex"/>
    <property type="evidence" value="ECO:0007669"/>
    <property type="project" value="TreeGrafter"/>
</dbReference>
<evidence type="ECO:0000259" key="10">
    <source>
        <dbReference type="PROSITE" id="PS50110"/>
    </source>
</evidence>
<evidence type="ECO:0000256" key="4">
    <source>
        <dbReference type="ARBA" id="ARBA00023015"/>
    </source>
</evidence>
<evidence type="ECO:0000256" key="2">
    <source>
        <dbReference type="ARBA" id="ARBA00022553"/>
    </source>
</evidence>
<dbReference type="InterPro" id="IPR039420">
    <property type="entry name" value="WalR-like"/>
</dbReference>
<dbReference type="OMA" id="LAEVWDW"/>
<dbReference type="FunFam" id="1.10.10.10:FF:000018">
    <property type="entry name" value="DNA-binding response regulator ResD"/>
    <property type="match status" value="1"/>
</dbReference>
<feature type="domain" description="OmpR/PhoB-type" evidence="11">
    <location>
        <begin position="130"/>
        <end position="226"/>
    </location>
</feature>
<dbReference type="Pfam" id="PF00486">
    <property type="entry name" value="Trans_reg_C"/>
    <property type="match status" value="1"/>
</dbReference>
<comment type="caution">
    <text evidence="12">The sequence shown here is derived from an EMBL/GenBank/DDBJ whole genome shotgun (WGS) entry which is preliminary data.</text>
</comment>